<name>A0AA43QKN5_9LECA</name>
<dbReference type="InterPro" id="IPR050177">
    <property type="entry name" value="Lipid_A_modif_metabolic_enz"/>
</dbReference>
<accession>A0AA43QKN5</accession>
<evidence type="ECO:0000313" key="3">
    <source>
        <dbReference type="Proteomes" id="UP001161017"/>
    </source>
</evidence>
<dbReference type="Gene3D" id="3.40.50.720">
    <property type="entry name" value="NAD(P)-binding Rossmann-like Domain"/>
    <property type="match status" value="1"/>
</dbReference>
<dbReference type="SUPFAM" id="SSF51735">
    <property type="entry name" value="NAD(P)-binding Rossmann-fold domains"/>
    <property type="match status" value="1"/>
</dbReference>
<dbReference type="Proteomes" id="UP001161017">
    <property type="component" value="Unassembled WGS sequence"/>
</dbReference>
<reference evidence="2" key="1">
    <citation type="journal article" date="2023" name="Genome Biol. Evol.">
        <title>First Whole Genome Sequence and Flow Cytometry Genome Size Data for the Lichen-Forming Fungus Ramalina farinacea (Ascomycota).</title>
        <authorList>
            <person name="Llewellyn T."/>
            <person name="Mian S."/>
            <person name="Hill R."/>
            <person name="Leitch I.J."/>
            <person name="Gaya E."/>
        </authorList>
    </citation>
    <scope>NUCLEOTIDE SEQUENCE</scope>
    <source>
        <strain evidence="2">LIQ254RAFAR</strain>
    </source>
</reference>
<comment type="caution">
    <text evidence="2">The sequence shown here is derived from an EMBL/GenBank/DDBJ whole genome shotgun (WGS) entry which is preliminary data.</text>
</comment>
<dbReference type="InterPro" id="IPR001509">
    <property type="entry name" value="Epimerase_deHydtase"/>
</dbReference>
<gene>
    <name evidence="2" type="ORF">OHK93_007530</name>
</gene>
<protein>
    <recommendedName>
        <fullName evidence="1">NAD-dependent epimerase/dehydratase domain-containing protein</fullName>
    </recommendedName>
</protein>
<dbReference type="PANTHER" id="PTHR43245">
    <property type="entry name" value="BIFUNCTIONAL POLYMYXIN RESISTANCE PROTEIN ARNA"/>
    <property type="match status" value="1"/>
</dbReference>
<organism evidence="2 3">
    <name type="scientific">Ramalina farinacea</name>
    <dbReference type="NCBI Taxonomy" id="258253"/>
    <lineage>
        <taxon>Eukaryota</taxon>
        <taxon>Fungi</taxon>
        <taxon>Dikarya</taxon>
        <taxon>Ascomycota</taxon>
        <taxon>Pezizomycotina</taxon>
        <taxon>Lecanoromycetes</taxon>
        <taxon>OSLEUM clade</taxon>
        <taxon>Lecanoromycetidae</taxon>
        <taxon>Lecanorales</taxon>
        <taxon>Lecanorineae</taxon>
        <taxon>Ramalinaceae</taxon>
        <taxon>Ramalina</taxon>
    </lineage>
</organism>
<dbReference type="InterPro" id="IPR036291">
    <property type="entry name" value="NAD(P)-bd_dom_sf"/>
</dbReference>
<proteinExistence type="predicted"/>
<dbReference type="EMBL" id="JAPUFD010000007">
    <property type="protein sequence ID" value="MDI1488256.1"/>
    <property type="molecule type" value="Genomic_DNA"/>
</dbReference>
<keyword evidence="3" id="KW-1185">Reference proteome</keyword>
<dbReference type="Pfam" id="PF01370">
    <property type="entry name" value="Epimerase"/>
    <property type="match status" value="1"/>
</dbReference>
<feature type="domain" description="NAD-dependent epimerase/dehydratase" evidence="1">
    <location>
        <begin position="18"/>
        <end position="259"/>
    </location>
</feature>
<evidence type="ECO:0000313" key="2">
    <source>
        <dbReference type="EMBL" id="MDI1488256.1"/>
    </source>
</evidence>
<evidence type="ECO:0000259" key="1">
    <source>
        <dbReference type="Pfam" id="PF01370"/>
    </source>
</evidence>
<dbReference type="PANTHER" id="PTHR43245:SF11">
    <property type="entry name" value="LD23561P"/>
    <property type="match status" value="1"/>
</dbReference>
<dbReference type="AlphaFoldDB" id="A0AA43QKN5"/>
<sequence>MASKSPSEGASTDEKPAILIIGGLGYIGRFLALYIHDNKLASEVRLVDKVLPQLARLPPEFSEACHTSKFMQADASRPQSNERIFTPTKAKHYTYVFNCGAETRYSQDPSIYDLRNTQLSKNLATYISQQKPPHKPSLVEFSTGMIYKPPSDSTIASGGCTETAQLKPWLKISKAKLKGEETLEEIAHTCGPEGLNYATLRLGHVYGRFDTGFLARGLCIARVYQHIGKEMKWLWGKSLRVNTVHIEDVCTAAWAAAQWASLHPTSSTSTQKQKMNDVAFNITDDGDLSQEKLASLFHTIFAIETGFQNTLINQFAKMNLDAVVGEVNEEILQPWADLLKAKGLNAGQGSPLSPFMEKELIKDCDLSLNNGKAKRELGWVVREREMTAEGIRGILRSYEGVGWWP</sequence>